<evidence type="ECO:0000313" key="2">
    <source>
        <dbReference type="Proteomes" id="UP000684084"/>
    </source>
</evidence>
<proteinExistence type="predicted"/>
<name>A0A915YSX6_9GLOM</name>
<dbReference type="AlphaFoldDB" id="A0A915YSX6"/>
<dbReference type="EMBL" id="CAGKOT010000004">
    <property type="protein sequence ID" value="CAB5330277.1"/>
    <property type="molecule type" value="Genomic_DNA"/>
</dbReference>
<organism evidence="1 2">
    <name type="scientific">Rhizophagus irregularis</name>
    <dbReference type="NCBI Taxonomy" id="588596"/>
    <lineage>
        <taxon>Eukaryota</taxon>
        <taxon>Fungi</taxon>
        <taxon>Fungi incertae sedis</taxon>
        <taxon>Mucoromycota</taxon>
        <taxon>Glomeromycotina</taxon>
        <taxon>Glomeromycetes</taxon>
        <taxon>Glomerales</taxon>
        <taxon>Glomeraceae</taxon>
        <taxon>Rhizophagus</taxon>
    </lineage>
</organism>
<dbReference type="VEuPathDB" id="FungiDB:RhiirFUN_007002"/>
<dbReference type="OrthoDB" id="2450815at2759"/>
<comment type="caution">
    <text evidence="1">The sequence shown here is derived from an EMBL/GenBank/DDBJ whole genome shotgun (WGS) entry which is preliminary data.</text>
</comment>
<accession>A0A915YSX6</accession>
<reference evidence="1" key="1">
    <citation type="submission" date="2020-05" db="EMBL/GenBank/DDBJ databases">
        <authorList>
            <person name="Rincon C."/>
            <person name="Sanders R I."/>
            <person name="Robbins C."/>
            <person name="Chaturvedi A."/>
        </authorList>
    </citation>
    <scope>NUCLEOTIDE SEQUENCE</scope>
    <source>
        <strain evidence="1">CHB12</strain>
    </source>
</reference>
<gene>
    <name evidence="1" type="ORF">CHRIB12_LOCUS2863</name>
</gene>
<dbReference type="Proteomes" id="UP000684084">
    <property type="component" value="Unassembled WGS sequence"/>
</dbReference>
<evidence type="ECO:0000313" key="1">
    <source>
        <dbReference type="EMBL" id="CAB5330277.1"/>
    </source>
</evidence>
<protein>
    <submittedName>
        <fullName evidence="1">Uncharacterized protein</fullName>
    </submittedName>
</protein>
<sequence>MNNDFLGFQPTRFLFNISLQATSSDINYLDWRIKNKKLQIFIPNPGNKPHNRANNLLKRTLSVEYSKIDRNRSRKIVQEMLNGNVLQI</sequence>